<accession>A0A6J7I0C6</accession>
<organism evidence="2">
    <name type="scientific">freshwater metagenome</name>
    <dbReference type="NCBI Taxonomy" id="449393"/>
    <lineage>
        <taxon>unclassified sequences</taxon>
        <taxon>metagenomes</taxon>
        <taxon>ecological metagenomes</taxon>
    </lineage>
</organism>
<reference evidence="2" key="1">
    <citation type="submission" date="2020-05" db="EMBL/GenBank/DDBJ databases">
        <authorList>
            <person name="Chiriac C."/>
            <person name="Salcher M."/>
            <person name="Ghai R."/>
            <person name="Kavagutti S V."/>
        </authorList>
    </citation>
    <scope>NUCLEOTIDE SEQUENCE</scope>
</reference>
<feature type="region of interest" description="Disordered" evidence="1">
    <location>
        <begin position="242"/>
        <end position="271"/>
    </location>
</feature>
<dbReference type="EMBL" id="CAFBMQ010000270">
    <property type="protein sequence ID" value="CAB4924196.1"/>
    <property type="molecule type" value="Genomic_DNA"/>
</dbReference>
<dbReference type="AlphaFoldDB" id="A0A6J7I0C6"/>
<protein>
    <submittedName>
        <fullName evidence="2">Unannotated protein</fullName>
    </submittedName>
</protein>
<sequence length="271" mass="26703">MGPQRQPVAADPDGLAGDAGGLVGGEEGDQPGDVLRRPEAQLLAGVGRQRVAVLQRGDVGLEEGHRLRHRGGGHRDDGVHGDLRPGQLHRPGAHHADDPGLGRGVVGLAEVADLAGGGADADDPAALALLAQLHRGGAGAGERAAQVGGDDRVELLVGHLPQRGVAQDAGVVDQHVQPAELGDGAVDQRLGGLAGPDGHDLGDGAAPVGGDRVDGGLRDLGVHVVDHDGGAAAGQLLGVGEAEAPAGSGDDGDLAGQLHGFSSVQGVVPGP</sequence>
<feature type="compositionally biased region" description="Basic and acidic residues" evidence="1">
    <location>
        <begin position="73"/>
        <end position="83"/>
    </location>
</feature>
<feature type="region of interest" description="Disordered" evidence="1">
    <location>
        <begin position="1"/>
        <end position="33"/>
    </location>
</feature>
<evidence type="ECO:0000256" key="1">
    <source>
        <dbReference type="SAM" id="MobiDB-lite"/>
    </source>
</evidence>
<proteinExistence type="predicted"/>
<gene>
    <name evidence="2" type="ORF">UFOPK3609_01568</name>
</gene>
<feature type="region of interest" description="Disordered" evidence="1">
    <location>
        <begin position="63"/>
        <end position="101"/>
    </location>
</feature>
<feature type="compositionally biased region" description="Low complexity" evidence="1">
    <location>
        <begin position="7"/>
        <end position="16"/>
    </location>
</feature>
<evidence type="ECO:0000313" key="2">
    <source>
        <dbReference type="EMBL" id="CAB4924196.1"/>
    </source>
</evidence>
<name>A0A6J7I0C6_9ZZZZ</name>